<evidence type="ECO:0000313" key="7">
    <source>
        <dbReference type="Proteomes" id="UP001163846"/>
    </source>
</evidence>
<sequence>VYAFFNADPEIDFKKDGVTPEYLVFSCSHCGTKIRQGCQSADKGSTGNLTTHAKKCWGEEAFNTAKDSTLEKARAAVKTFGKKGQTRLTAALTTTKTWAKLFSTSPPKQETIRVVTARWVSENARPFQVVQDRCYRWLQKEGRPHQYIPSRETVGRDVKKLYMRSKEKLAEELQMCEYKVALALDCWTSPNHRACMSIIV</sequence>
<evidence type="ECO:0000256" key="2">
    <source>
        <dbReference type="ARBA" id="ARBA00022723"/>
    </source>
</evidence>
<dbReference type="PANTHER" id="PTHR46481:SF10">
    <property type="entry name" value="ZINC FINGER BED DOMAIN-CONTAINING PROTEIN 39"/>
    <property type="match status" value="1"/>
</dbReference>
<dbReference type="AlphaFoldDB" id="A0AA38NYX9"/>
<feature type="non-terminal residue" evidence="6">
    <location>
        <position position="1"/>
    </location>
</feature>
<proteinExistence type="predicted"/>
<dbReference type="SUPFAM" id="SSF140996">
    <property type="entry name" value="Hermes dimerisation domain"/>
    <property type="match status" value="1"/>
</dbReference>
<evidence type="ECO:0000256" key="1">
    <source>
        <dbReference type="ARBA" id="ARBA00004123"/>
    </source>
</evidence>
<evidence type="ECO:0008006" key="8">
    <source>
        <dbReference type="Google" id="ProtNLM"/>
    </source>
</evidence>
<dbReference type="PANTHER" id="PTHR46481">
    <property type="entry name" value="ZINC FINGER BED DOMAIN-CONTAINING PROTEIN 4"/>
    <property type="match status" value="1"/>
</dbReference>
<comment type="caution">
    <text evidence="6">The sequence shown here is derived from an EMBL/GenBank/DDBJ whole genome shotgun (WGS) entry which is preliminary data.</text>
</comment>
<keyword evidence="7" id="KW-1185">Reference proteome</keyword>
<evidence type="ECO:0000256" key="3">
    <source>
        <dbReference type="ARBA" id="ARBA00022771"/>
    </source>
</evidence>
<comment type="subcellular location">
    <subcellularLocation>
        <location evidence="1">Nucleus</location>
    </subcellularLocation>
</comment>
<dbReference type="GO" id="GO:0005634">
    <property type="term" value="C:nucleus"/>
    <property type="evidence" value="ECO:0007669"/>
    <property type="project" value="UniProtKB-SubCell"/>
</dbReference>
<name>A0AA38NYX9_9AGAR</name>
<evidence type="ECO:0000256" key="5">
    <source>
        <dbReference type="ARBA" id="ARBA00023242"/>
    </source>
</evidence>
<keyword evidence="3" id="KW-0863">Zinc-finger</keyword>
<keyword evidence="2" id="KW-0479">Metal-binding</keyword>
<protein>
    <recommendedName>
        <fullName evidence="8">HAT C-terminal dimerisation domain-containing protein</fullName>
    </recommendedName>
</protein>
<dbReference type="Proteomes" id="UP001163846">
    <property type="component" value="Unassembled WGS sequence"/>
</dbReference>
<gene>
    <name evidence="6" type="ORF">F5878DRAFT_515829</name>
</gene>
<dbReference type="InterPro" id="IPR052035">
    <property type="entry name" value="ZnF_BED_domain_contain"/>
</dbReference>
<dbReference type="GO" id="GO:0008270">
    <property type="term" value="F:zinc ion binding"/>
    <property type="evidence" value="ECO:0007669"/>
    <property type="project" value="UniProtKB-KW"/>
</dbReference>
<evidence type="ECO:0000256" key="4">
    <source>
        <dbReference type="ARBA" id="ARBA00022833"/>
    </source>
</evidence>
<keyword evidence="5" id="KW-0539">Nucleus</keyword>
<evidence type="ECO:0000313" key="6">
    <source>
        <dbReference type="EMBL" id="KAJ3833110.1"/>
    </source>
</evidence>
<keyword evidence="4" id="KW-0862">Zinc</keyword>
<accession>A0AA38NYX9</accession>
<reference evidence="6" key="1">
    <citation type="submission" date="2022-08" db="EMBL/GenBank/DDBJ databases">
        <authorList>
            <consortium name="DOE Joint Genome Institute"/>
            <person name="Min B."/>
            <person name="Riley R."/>
            <person name="Sierra-Patev S."/>
            <person name="Naranjo-Ortiz M."/>
            <person name="Looney B."/>
            <person name="Konkel Z."/>
            <person name="Slot J.C."/>
            <person name="Sakamoto Y."/>
            <person name="Steenwyk J.L."/>
            <person name="Rokas A."/>
            <person name="Carro J."/>
            <person name="Camarero S."/>
            <person name="Ferreira P."/>
            <person name="Molpeceres G."/>
            <person name="Ruiz-Duenas F.J."/>
            <person name="Serrano A."/>
            <person name="Henrissat B."/>
            <person name="Drula E."/>
            <person name="Hughes K.W."/>
            <person name="Mata J.L."/>
            <person name="Ishikawa N.K."/>
            <person name="Vargas-Isla R."/>
            <person name="Ushijima S."/>
            <person name="Smith C.A."/>
            <person name="Ahrendt S."/>
            <person name="Andreopoulos W."/>
            <person name="He G."/>
            <person name="Labutti K."/>
            <person name="Lipzen A."/>
            <person name="Ng V."/>
            <person name="Sandor L."/>
            <person name="Barry K."/>
            <person name="Martinez A.T."/>
            <person name="Xiao Y."/>
            <person name="Gibbons J.G."/>
            <person name="Terashima K."/>
            <person name="Hibbett D.S."/>
            <person name="Grigoriev I.V."/>
        </authorList>
    </citation>
    <scope>NUCLEOTIDE SEQUENCE</scope>
    <source>
        <strain evidence="6">TFB9207</strain>
    </source>
</reference>
<organism evidence="6 7">
    <name type="scientific">Lentinula raphanica</name>
    <dbReference type="NCBI Taxonomy" id="153919"/>
    <lineage>
        <taxon>Eukaryota</taxon>
        <taxon>Fungi</taxon>
        <taxon>Dikarya</taxon>
        <taxon>Basidiomycota</taxon>
        <taxon>Agaricomycotina</taxon>
        <taxon>Agaricomycetes</taxon>
        <taxon>Agaricomycetidae</taxon>
        <taxon>Agaricales</taxon>
        <taxon>Marasmiineae</taxon>
        <taxon>Omphalotaceae</taxon>
        <taxon>Lentinula</taxon>
    </lineage>
</organism>
<feature type="non-terminal residue" evidence="6">
    <location>
        <position position="200"/>
    </location>
</feature>
<dbReference type="EMBL" id="MU806770">
    <property type="protein sequence ID" value="KAJ3833110.1"/>
    <property type="molecule type" value="Genomic_DNA"/>
</dbReference>